<dbReference type="InterPro" id="IPR011008">
    <property type="entry name" value="Dimeric_a/b-barrel"/>
</dbReference>
<dbReference type="RefSeq" id="WP_268059946.1">
    <property type="nucleotide sequence ID" value="NZ_JAPQFJ010000002.1"/>
</dbReference>
<evidence type="ECO:0000313" key="2">
    <source>
        <dbReference type="EMBL" id="MCY6957564.1"/>
    </source>
</evidence>
<dbReference type="Proteomes" id="UP001144612">
    <property type="component" value="Unassembled WGS sequence"/>
</dbReference>
<dbReference type="SMART" id="SM00886">
    <property type="entry name" value="Dabb"/>
    <property type="match status" value="1"/>
</dbReference>
<dbReference type="PROSITE" id="PS51502">
    <property type="entry name" value="S_R_A_B_BARREL"/>
    <property type="match status" value="1"/>
</dbReference>
<organism evidence="2 3">
    <name type="scientific">Clostridium brassicae</name>
    <dbReference type="NCBI Taxonomy" id="2999072"/>
    <lineage>
        <taxon>Bacteria</taxon>
        <taxon>Bacillati</taxon>
        <taxon>Bacillota</taxon>
        <taxon>Clostridia</taxon>
        <taxon>Eubacteriales</taxon>
        <taxon>Clostridiaceae</taxon>
        <taxon>Clostridium</taxon>
    </lineage>
</organism>
<dbReference type="InterPro" id="IPR013097">
    <property type="entry name" value="Dabb"/>
</dbReference>
<evidence type="ECO:0000313" key="3">
    <source>
        <dbReference type="Proteomes" id="UP001144612"/>
    </source>
</evidence>
<gene>
    <name evidence="2" type="ORF">OW729_02960</name>
</gene>
<dbReference type="EMBL" id="JAPQFJ010000002">
    <property type="protein sequence ID" value="MCY6957564.1"/>
    <property type="molecule type" value="Genomic_DNA"/>
</dbReference>
<sequence length="97" mass="11235">MFTHIVFFKLRESTPENVEKAKNILESMSGKIPQLKKVEVGVDVVHSDRSFDLALITKFNSHKDMDEYQVHPYHVNEVLKLLKPMLEKSAAVDYTME</sequence>
<dbReference type="PANTHER" id="PTHR37832:SF1">
    <property type="entry name" value="STRESS-RESPONSE A_B BARREL DOMAIN-CONTAINING PROTEIN"/>
    <property type="match status" value="1"/>
</dbReference>
<reference evidence="2" key="1">
    <citation type="submission" date="2022-12" db="EMBL/GenBank/DDBJ databases">
        <title>Clostridium sp. nov., isolated from industrial wastewater.</title>
        <authorList>
            <person name="Jiayan W."/>
        </authorList>
    </citation>
    <scope>NUCLEOTIDE SEQUENCE</scope>
    <source>
        <strain evidence="2">ZC22-4</strain>
    </source>
</reference>
<dbReference type="Gene3D" id="3.30.70.100">
    <property type="match status" value="1"/>
</dbReference>
<comment type="caution">
    <text evidence="2">The sequence shown here is derived from an EMBL/GenBank/DDBJ whole genome shotgun (WGS) entry which is preliminary data.</text>
</comment>
<dbReference type="Pfam" id="PF07876">
    <property type="entry name" value="Dabb"/>
    <property type="match status" value="1"/>
</dbReference>
<protein>
    <submittedName>
        <fullName evidence="2">Dabb family protein</fullName>
    </submittedName>
</protein>
<evidence type="ECO:0000259" key="1">
    <source>
        <dbReference type="PROSITE" id="PS51502"/>
    </source>
</evidence>
<feature type="domain" description="Stress-response A/B barrel" evidence="1">
    <location>
        <begin position="2"/>
        <end position="94"/>
    </location>
</feature>
<dbReference type="SUPFAM" id="SSF54909">
    <property type="entry name" value="Dimeric alpha+beta barrel"/>
    <property type="match status" value="1"/>
</dbReference>
<keyword evidence="3" id="KW-1185">Reference proteome</keyword>
<dbReference type="PANTHER" id="PTHR37832">
    <property type="entry name" value="BLL2683 PROTEIN"/>
    <property type="match status" value="1"/>
</dbReference>
<name>A0ABT4D5K2_9CLOT</name>
<proteinExistence type="predicted"/>
<accession>A0ABT4D5K2</accession>